<dbReference type="PROSITE" id="PS51257">
    <property type="entry name" value="PROKAR_LIPOPROTEIN"/>
    <property type="match status" value="1"/>
</dbReference>
<reference evidence="2 3" key="1">
    <citation type="submission" date="2018-04" db="EMBL/GenBank/DDBJ databases">
        <title>Novel actinobacteria from marine sediment.</title>
        <authorList>
            <person name="Ng Z.Y."/>
            <person name="Tan G.Y.A."/>
        </authorList>
    </citation>
    <scope>NUCLEOTIDE SEQUENCE [LARGE SCALE GENOMIC DNA]</scope>
    <source>
        <strain evidence="2 3">TPS81</strain>
    </source>
</reference>
<dbReference type="OrthoDB" id="3536887at2"/>
<feature type="compositionally biased region" description="Low complexity" evidence="1">
    <location>
        <begin position="91"/>
        <end position="109"/>
    </location>
</feature>
<dbReference type="Proteomes" id="UP000253318">
    <property type="component" value="Unassembled WGS sequence"/>
</dbReference>
<dbReference type="RefSeq" id="WP_114397599.1">
    <property type="nucleotide sequence ID" value="NZ_QEIM01000042.1"/>
</dbReference>
<evidence type="ECO:0000313" key="2">
    <source>
        <dbReference type="EMBL" id="RCV48331.1"/>
    </source>
</evidence>
<keyword evidence="3" id="KW-1185">Reference proteome</keyword>
<comment type="caution">
    <text evidence="2">The sequence shown here is derived from an EMBL/GenBank/DDBJ whole genome shotgun (WGS) entry which is preliminary data.</text>
</comment>
<feature type="region of interest" description="Disordered" evidence="1">
    <location>
        <begin position="90"/>
        <end position="117"/>
    </location>
</feature>
<name>A0A368SXX9_9ACTN</name>
<dbReference type="EMBL" id="QEIN01000405">
    <property type="protein sequence ID" value="RCV48331.1"/>
    <property type="molecule type" value="Genomic_DNA"/>
</dbReference>
<protein>
    <recommendedName>
        <fullName evidence="4">Ferritin-like domain-containing protein</fullName>
    </recommendedName>
</protein>
<proteinExistence type="predicted"/>
<evidence type="ECO:0008006" key="4">
    <source>
        <dbReference type="Google" id="ProtNLM"/>
    </source>
</evidence>
<evidence type="ECO:0000313" key="3">
    <source>
        <dbReference type="Proteomes" id="UP000253318"/>
    </source>
</evidence>
<accession>A0A368SXX9</accession>
<gene>
    <name evidence="2" type="ORF">DEF24_26415</name>
</gene>
<organism evidence="2 3">
    <name type="scientific">Marinitenerispora sediminis</name>
    <dbReference type="NCBI Taxonomy" id="1931232"/>
    <lineage>
        <taxon>Bacteria</taxon>
        <taxon>Bacillati</taxon>
        <taxon>Actinomycetota</taxon>
        <taxon>Actinomycetes</taxon>
        <taxon>Streptosporangiales</taxon>
        <taxon>Nocardiopsidaceae</taxon>
        <taxon>Marinitenerispora</taxon>
    </lineage>
</organism>
<dbReference type="AlphaFoldDB" id="A0A368SXX9"/>
<sequence>MRQNAVSRRTVVVGAIMGLAAVGLAGCRGAQWYPSDISPDEYVLRGVITQKERLVARYQATIAAGEGPTDLLRTLLADHERHLTALRERLPAGAEPDGAAAPEPSGSPADPVPDPVPETALSVAALRVAESTAAGARGRQLGEVSEASLAQLLASVGACEAGHALLLAQV</sequence>
<evidence type="ECO:0000256" key="1">
    <source>
        <dbReference type="SAM" id="MobiDB-lite"/>
    </source>
</evidence>